<organism evidence="3 4">
    <name type="scientific">Microbispora cellulosiformans</name>
    <dbReference type="NCBI Taxonomy" id="2614688"/>
    <lineage>
        <taxon>Bacteria</taxon>
        <taxon>Bacillati</taxon>
        <taxon>Actinomycetota</taxon>
        <taxon>Actinomycetes</taxon>
        <taxon>Streptosporangiales</taxon>
        <taxon>Streptosporangiaceae</taxon>
        <taxon>Microbispora</taxon>
    </lineage>
</organism>
<evidence type="ECO:0000313" key="4">
    <source>
        <dbReference type="Proteomes" id="UP000327011"/>
    </source>
</evidence>
<evidence type="ECO:0000313" key="3">
    <source>
        <dbReference type="EMBL" id="KAA9379597.1"/>
    </source>
</evidence>
<name>A0A5J5K5M3_9ACTN</name>
<feature type="region of interest" description="Disordered" evidence="2">
    <location>
        <begin position="73"/>
        <end position="98"/>
    </location>
</feature>
<dbReference type="Proteomes" id="UP000327011">
    <property type="component" value="Unassembled WGS sequence"/>
</dbReference>
<reference evidence="3 4" key="1">
    <citation type="submission" date="2019-09" db="EMBL/GenBank/DDBJ databases">
        <title>Screening of Novel Bioactive Compounds from Soil-Associated.</title>
        <authorList>
            <person name="Gong X."/>
        </authorList>
    </citation>
    <scope>NUCLEOTIDE SEQUENCE [LARGE SCALE GENOMIC DNA]</scope>
    <source>
        <strain evidence="3 4">Gxj-6</strain>
    </source>
</reference>
<feature type="coiled-coil region" evidence="1">
    <location>
        <begin position="30"/>
        <end position="64"/>
    </location>
</feature>
<dbReference type="RefSeq" id="WP_150932756.1">
    <property type="nucleotide sequence ID" value="NZ_VYTZ01000003.1"/>
</dbReference>
<protein>
    <submittedName>
        <fullName evidence="3">Uncharacterized protein</fullName>
    </submittedName>
</protein>
<keyword evidence="4" id="KW-1185">Reference proteome</keyword>
<dbReference type="AlphaFoldDB" id="A0A5J5K5M3"/>
<feature type="compositionally biased region" description="Acidic residues" evidence="2">
    <location>
        <begin position="89"/>
        <end position="98"/>
    </location>
</feature>
<dbReference type="EMBL" id="VYTZ01000003">
    <property type="protein sequence ID" value="KAA9379597.1"/>
    <property type="molecule type" value="Genomic_DNA"/>
</dbReference>
<sequence>MIRYFRLPGGGVELVDQEGGAPYVPPDGAVELTEEEYRQELAAIEAARQAYQEQQEAEATAKAREDYLALKAAGLPEETARRLSGYTPPDDEGSDQPA</sequence>
<comment type="caution">
    <text evidence="3">The sequence shown here is derived from an EMBL/GenBank/DDBJ whole genome shotgun (WGS) entry which is preliminary data.</text>
</comment>
<keyword evidence="1" id="KW-0175">Coiled coil</keyword>
<proteinExistence type="predicted"/>
<evidence type="ECO:0000256" key="1">
    <source>
        <dbReference type="SAM" id="Coils"/>
    </source>
</evidence>
<gene>
    <name evidence="3" type="ORF">F5972_08040</name>
</gene>
<accession>A0A5J5K5M3</accession>
<evidence type="ECO:0000256" key="2">
    <source>
        <dbReference type="SAM" id="MobiDB-lite"/>
    </source>
</evidence>